<dbReference type="EMBL" id="JAKEIP010000005">
    <property type="protein sequence ID" value="MCF1592463.1"/>
    <property type="molecule type" value="Genomic_DNA"/>
</dbReference>
<sequence>MARMLAKSTPRHAGHACRYAGRGCTCYYYEPGALTNPRQRAKFRGWERRRARAAENRAWRAALAN</sequence>
<evidence type="ECO:0000313" key="2">
    <source>
        <dbReference type="Proteomes" id="UP001139384"/>
    </source>
</evidence>
<protein>
    <submittedName>
        <fullName evidence="1">Uncharacterized protein</fullName>
    </submittedName>
</protein>
<organism evidence="1 2">
    <name type="scientific">Streptomyces muensis</name>
    <dbReference type="NCBI Taxonomy" id="1077944"/>
    <lineage>
        <taxon>Bacteria</taxon>
        <taxon>Bacillati</taxon>
        <taxon>Actinomycetota</taxon>
        <taxon>Actinomycetes</taxon>
        <taxon>Kitasatosporales</taxon>
        <taxon>Streptomycetaceae</taxon>
        <taxon>Streptomyces</taxon>
    </lineage>
</organism>
<dbReference type="AlphaFoldDB" id="A0A9X1PSU0"/>
<comment type="caution">
    <text evidence="1">The sequence shown here is derived from an EMBL/GenBank/DDBJ whole genome shotgun (WGS) entry which is preliminary data.</text>
</comment>
<name>A0A9X1PSU0_STRM4</name>
<keyword evidence="2" id="KW-1185">Reference proteome</keyword>
<accession>A0A9X1PSU0</accession>
<dbReference type="RefSeq" id="WP_176187960.1">
    <property type="nucleotide sequence ID" value="NZ_JAKEIP010000005.1"/>
</dbReference>
<evidence type="ECO:0000313" key="1">
    <source>
        <dbReference type="EMBL" id="MCF1592463.1"/>
    </source>
</evidence>
<gene>
    <name evidence="1" type="ORF">L0P92_02610</name>
</gene>
<dbReference type="Proteomes" id="UP001139384">
    <property type="component" value="Unassembled WGS sequence"/>
</dbReference>
<proteinExistence type="predicted"/>
<reference evidence="1" key="1">
    <citation type="submission" date="2022-01" db="EMBL/GenBank/DDBJ databases">
        <title>Draft Genome Sequences of Seven Type Strains of the Genus Streptomyces.</title>
        <authorList>
            <person name="Aziz S."/>
            <person name="Coretto E."/>
            <person name="Chronakova A."/>
            <person name="Sproer C."/>
            <person name="Huber K."/>
            <person name="Nouioui I."/>
            <person name="Gross H."/>
        </authorList>
    </citation>
    <scope>NUCLEOTIDE SEQUENCE</scope>
    <source>
        <strain evidence="1">DSM 103493</strain>
    </source>
</reference>